<dbReference type="PROSITE" id="PS00527">
    <property type="entry name" value="RIBOSOMAL_S14"/>
    <property type="match status" value="1"/>
</dbReference>
<gene>
    <name evidence="4" type="ORF">MNBD_ALPHA12-1242</name>
</gene>
<dbReference type="InterPro" id="IPR018271">
    <property type="entry name" value="Ribosomal_uS14_CS"/>
</dbReference>
<dbReference type="GO" id="GO:0015935">
    <property type="term" value="C:small ribosomal subunit"/>
    <property type="evidence" value="ECO:0007669"/>
    <property type="project" value="TreeGrafter"/>
</dbReference>
<dbReference type="PANTHER" id="PTHR19836:SF19">
    <property type="entry name" value="SMALL RIBOSOMAL SUBUNIT PROTEIN US14M"/>
    <property type="match status" value="1"/>
</dbReference>
<dbReference type="GO" id="GO:0006412">
    <property type="term" value="P:translation"/>
    <property type="evidence" value="ECO:0007669"/>
    <property type="project" value="InterPro"/>
</dbReference>
<reference evidence="4" key="1">
    <citation type="submission" date="2018-06" db="EMBL/GenBank/DDBJ databases">
        <authorList>
            <person name="Zhirakovskaya E."/>
        </authorList>
    </citation>
    <scope>NUCLEOTIDE SEQUENCE</scope>
</reference>
<dbReference type="AlphaFoldDB" id="A0A3B0TNX9"/>
<keyword evidence="3" id="KW-0687">Ribonucleoprotein</keyword>
<evidence type="ECO:0000256" key="1">
    <source>
        <dbReference type="ARBA" id="ARBA00009083"/>
    </source>
</evidence>
<evidence type="ECO:0000256" key="3">
    <source>
        <dbReference type="ARBA" id="ARBA00023274"/>
    </source>
</evidence>
<dbReference type="SUPFAM" id="SSF57716">
    <property type="entry name" value="Glucocorticoid receptor-like (DNA-binding domain)"/>
    <property type="match status" value="1"/>
</dbReference>
<dbReference type="GO" id="GO:0003735">
    <property type="term" value="F:structural constituent of ribosome"/>
    <property type="evidence" value="ECO:0007669"/>
    <property type="project" value="InterPro"/>
</dbReference>
<accession>A0A3B0TNX9</accession>
<dbReference type="InterPro" id="IPR001209">
    <property type="entry name" value="Ribosomal_uS14"/>
</dbReference>
<keyword evidence="2 4" id="KW-0689">Ribosomal protein</keyword>
<comment type="similarity">
    <text evidence="1">Belongs to the universal ribosomal protein uS14 family.</text>
</comment>
<dbReference type="HAMAP" id="MF_00537">
    <property type="entry name" value="Ribosomal_uS14_1"/>
    <property type="match status" value="1"/>
</dbReference>
<dbReference type="Gene3D" id="1.10.287.1480">
    <property type="match status" value="1"/>
</dbReference>
<dbReference type="NCBIfam" id="NF006477">
    <property type="entry name" value="PRK08881.1"/>
    <property type="match status" value="1"/>
</dbReference>
<evidence type="ECO:0000256" key="2">
    <source>
        <dbReference type="ARBA" id="ARBA00022980"/>
    </source>
</evidence>
<dbReference type="InterPro" id="IPR023036">
    <property type="entry name" value="Ribosomal_uS14_bac/plastid"/>
</dbReference>
<evidence type="ECO:0000313" key="4">
    <source>
        <dbReference type="EMBL" id="VAW15047.1"/>
    </source>
</evidence>
<name>A0A3B0TNX9_9ZZZZ</name>
<protein>
    <submittedName>
        <fullName evidence="4">SSU ribosomal protein S14p (S29e) @ SSU ribosomal protein S14p (S29e), zinc-independent</fullName>
    </submittedName>
</protein>
<dbReference type="Pfam" id="PF00253">
    <property type="entry name" value="Ribosomal_S14"/>
    <property type="match status" value="1"/>
</dbReference>
<dbReference type="FunFam" id="1.10.287.1480:FF:000001">
    <property type="entry name" value="30S ribosomal protein S14"/>
    <property type="match status" value="1"/>
</dbReference>
<proteinExistence type="inferred from homology"/>
<dbReference type="GO" id="GO:0005737">
    <property type="term" value="C:cytoplasm"/>
    <property type="evidence" value="ECO:0007669"/>
    <property type="project" value="UniProtKB-ARBA"/>
</dbReference>
<dbReference type="EMBL" id="UOEO01000022">
    <property type="protein sequence ID" value="VAW15047.1"/>
    <property type="molecule type" value="Genomic_DNA"/>
</dbReference>
<sequence>MAKKSAIEKNNKRRELSARYAGKRAALKAVVNDKSISLEERFNAQLKLNQLPRNASPVRVRNRCEVTGRPRSFYRKLKMSRISLRELGSRGQVPGMVKSSW</sequence>
<organism evidence="4">
    <name type="scientific">hydrothermal vent metagenome</name>
    <dbReference type="NCBI Taxonomy" id="652676"/>
    <lineage>
        <taxon>unclassified sequences</taxon>
        <taxon>metagenomes</taxon>
        <taxon>ecological metagenomes</taxon>
    </lineage>
</organism>
<dbReference type="PANTHER" id="PTHR19836">
    <property type="entry name" value="30S RIBOSOMAL PROTEIN S14"/>
    <property type="match status" value="1"/>
</dbReference>